<keyword evidence="3" id="KW-1185">Reference proteome</keyword>
<evidence type="ECO:0000256" key="1">
    <source>
        <dbReference type="SAM" id="Phobius"/>
    </source>
</evidence>
<protein>
    <submittedName>
        <fullName evidence="2">Uncharacterized protein</fullName>
    </submittedName>
</protein>
<keyword evidence="1" id="KW-0472">Membrane</keyword>
<dbReference type="Proteomes" id="UP000198329">
    <property type="component" value="Chromosome I"/>
</dbReference>
<proteinExistence type="predicted"/>
<dbReference type="GeneID" id="39465661"/>
<accession>A0AAC9UIQ5</accession>
<dbReference type="KEGG" id="png:PNIG_a1947"/>
<reference evidence="2 3" key="1">
    <citation type="submission" date="2015-03" db="EMBL/GenBank/DDBJ databases">
        <authorList>
            <person name="Xie B.-B."/>
            <person name="Rong J.-C."/>
            <person name="Qin Q.-L."/>
            <person name="Zhang Y.-Z."/>
        </authorList>
    </citation>
    <scope>NUCLEOTIDE SEQUENCE [LARGE SCALE GENOMIC DNA]</scope>
    <source>
        <strain evidence="2 3">KMM 661</strain>
    </source>
</reference>
<organism evidence="2 3">
    <name type="scientific">Pseudoalteromonas nigrifaciens</name>
    <dbReference type="NCBI Taxonomy" id="28109"/>
    <lineage>
        <taxon>Bacteria</taxon>
        <taxon>Pseudomonadati</taxon>
        <taxon>Pseudomonadota</taxon>
        <taxon>Gammaproteobacteria</taxon>
        <taxon>Alteromonadales</taxon>
        <taxon>Pseudoalteromonadaceae</taxon>
        <taxon>Pseudoalteromonas</taxon>
    </lineage>
</organism>
<gene>
    <name evidence="2" type="ORF">PNIG_a1947</name>
</gene>
<feature type="transmembrane region" description="Helical" evidence="1">
    <location>
        <begin position="24"/>
        <end position="43"/>
    </location>
</feature>
<evidence type="ECO:0000313" key="3">
    <source>
        <dbReference type="Proteomes" id="UP000198329"/>
    </source>
</evidence>
<evidence type="ECO:0000313" key="2">
    <source>
        <dbReference type="EMBL" id="ASM54024.1"/>
    </source>
</evidence>
<name>A0AAC9UIQ5_9GAMM</name>
<keyword evidence="1" id="KW-1133">Transmembrane helix</keyword>
<dbReference type="RefSeq" id="WP_089368250.1">
    <property type="nucleotide sequence ID" value="NZ_BJXZ01000086.1"/>
</dbReference>
<dbReference type="EMBL" id="CP011036">
    <property type="protein sequence ID" value="ASM54024.1"/>
    <property type="molecule type" value="Genomic_DNA"/>
</dbReference>
<sequence>MFAQIFLAILAVFLFYLGIVEKSILNIGIGFILIVVSVARFYAAKSGSSSQEEFDKWRVKRENKINDD</sequence>
<keyword evidence="1" id="KW-0812">Transmembrane</keyword>
<dbReference type="AlphaFoldDB" id="A0AAC9UIQ5"/>